<gene>
    <name evidence="1" type="ORF">UR47_C0003G0019</name>
</gene>
<protein>
    <submittedName>
        <fullName evidence="1">Uncharacterized protein</fullName>
    </submittedName>
</protein>
<dbReference type="EMBL" id="LBPI01000003">
    <property type="protein sequence ID" value="KKP55243.1"/>
    <property type="molecule type" value="Genomic_DNA"/>
</dbReference>
<dbReference type="AlphaFoldDB" id="A0A0G0AF96"/>
<accession>A0A0G0AF96</accession>
<organism evidence="1 2">
    <name type="scientific">candidate division WS6 bacterium GW2011_GWB1_33_6</name>
    <dbReference type="NCBI Taxonomy" id="1619088"/>
    <lineage>
        <taxon>Bacteria</taxon>
        <taxon>Candidatus Dojkabacteria</taxon>
    </lineage>
</organism>
<dbReference type="Proteomes" id="UP000034488">
    <property type="component" value="Unassembled WGS sequence"/>
</dbReference>
<proteinExistence type="predicted"/>
<reference evidence="1 2" key="1">
    <citation type="journal article" date="2015" name="Nature">
        <title>rRNA introns, odd ribosomes, and small enigmatic genomes across a large radiation of phyla.</title>
        <authorList>
            <person name="Brown C.T."/>
            <person name="Hug L.A."/>
            <person name="Thomas B.C."/>
            <person name="Sharon I."/>
            <person name="Castelle C.J."/>
            <person name="Singh A."/>
            <person name="Wilkins M.J."/>
            <person name="Williams K.H."/>
            <person name="Banfield J.F."/>
        </authorList>
    </citation>
    <scope>NUCLEOTIDE SEQUENCE [LARGE SCALE GENOMIC DNA]</scope>
</reference>
<evidence type="ECO:0000313" key="2">
    <source>
        <dbReference type="Proteomes" id="UP000034488"/>
    </source>
</evidence>
<comment type="caution">
    <text evidence="1">The sequence shown here is derived from an EMBL/GenBank/DDBJ whole genome shotgun (WGS) entry which is preliminary data.</text>
</comment>
<name>A0A0G0AF96_9BACT</name>
<sequence length="274" mass="32014">MVKYTMTEPHYKIDCIDYQAQHVEYLEECGEIDTRLAKVYKGDGQYMIIRPPSLEDNRRLDTPPGTYNEIANDFGTLLEELKTFDINVPDYQMFVSDIHTAEGHYGKGLCIASDYIHGKCLPLEMNGEWNGNSKLFYKRMEQWLYSMSMYMSAKYLSSDFNNFFLSDVCRPIQFVYSFDNSSTYLVDLDPLYNKVIDDNGKINERFLIGINTLSNVKNRYFNKGYKDGFVDKKWGEKSRLILGKLVSDRDFENRAMSTEYSKRVLKNLKNGLRI</sequence>
<evidence type="ECO:0000313" key="1">
    <source>
        <dbReference type="EMBL" id="KKP55243.1"/>
    </source>
</evidence>